<dbReference type="EMBL" id="BSYO01000033">
    <property type="protein sequence ID" value="GMH27678.1"/>
    <property type="molecule type" value="Genomic_DNA"/>
</dbReference>
<feature type="region of interest" description="Disordered" evidence="1">
    <location>
        <begin position="179"/>
        <end position="205"/>
    </location>
</feature>
<proteinExistence type="predicted"/>
<accession>A0AAD3TCL3</accession>
<feature type="region of interest" description="Disordered" evidence="1">
    <location>
        <begin position="225"/>
        <end position="258"/>
    </location>
</feature>
<gene>
    <name evidence="3" type="ORF">Nepgr_029521</name>
</gene>
<sequence length="826" mass="91810">MVLGLKTKKKGISVEVDYIVTVSEIKPWPPSVSLCSVQTVLIQWENGEQNSGFLPPGVPSLNGFDDGKIEFNEFFKLPVTLCTSGKNRAGGSFKKNYLEFSLYEPRKDMAVKGQLLGAATINLAEYGVIEETETISVPIAIKKMSKGMVQPVLYVKIQPFDNKGIESVLRLMSEQYDEDSELTSLTDEEEYSSQSSKTPSAFEAAESSPFQREVLSFVSSNSGIGSPRAVQANETDDRKARKAEEPGNGHEIRLSGGQIYSSERDVFSKFSEAPARKQGTSRSSTLKFGRKGLDLQGAMFPDKLKHMKSTRLPCESIGTGNMLLSSTDRFSDKAKGNLLPSDAKIHETSEKKEKKSGSNADNRVELESRIQMLEEELKEAAALEVGIYSVVAEHLNSKRKVHAPARRLSRFYLHACKEGSQAKRASAARTTVSGLVLVSKACGNDVSRLAFWLSNSVMLRAIITRIDKQVPSLAELHVDAKSRGKKLEKRNDCHDDWEDPVTFTAALEKIEAWIFCRIVESLWWQSFTPHMQTKATKRKGRKMGSRKTHNWRFGLGDQEQGNFSIDLWKKAFQDASERLCPIRAGGHDCGCLPILSRMVMEHLVDRLDVAMFNGILRDSDEQIPIDPASEPINDPKVLPIPAGKSSFGAGAQLKNAVGSWSRWLTDLLGVNDKDSIDGKYELHSKEKLESEASFKDFRLLNALSDLMMLPPGMLSDGSTRKEVCPLLTAPLIKRVLKNFVPDDFSPDPIPEALLEDLDSEEPLKASKESIKTFPCAANPVIYHPMPTASLSNMIGEIDSLNHKKAVHQYFENRVIVMMSLRSRICH</sequence>
<dbReference type="AlphaFoldDB" id="A0AAD3TCL3"/>
<dbReference type="PANTHER" id="PTHR31344">
    <property type="entry name" value="NUCLEAR PORE COMPLEX PROTEIN NUP205"/>
    <property type="match status" value="1"/>
</dbReference>
<evidence type="ECO:0000313" key="4">
    <source>
        <dbReference type="Proteomes" id="UP001279734"/>
    </source>
</evidence>
<feature type="domain" description="C2 NT-type" evidence="2">
    <location>
        <begin position="6"/>
        <end position="161"/>
    </location>
</feature>
<dbReference type="PANTHER" id="PTHR31344:SF13">
    <property type="entry name" value="EEIG1_EHBP1 PROTEIN AMINO-TERMINAL DOMAIN PROTEIN"/>
    <property type="match status" value="1"/>
</dbReference>
<dbReference type="InterPro" id="IPR019448">
    <property type="entry name" value="NT-C2"/>
</dbReference>
<feature type="compositionally biased region" description="Basic and acidic residues" evidence="1">
    <location>
        <begin position="343"/>
        <end position="363"/>
    </location>
</feature>
<keyword evidence="4" id="KW-1185">Reference proteome</keyword>
<evidence type="ECO:0000313" key="3">
    <source>
        <dbReference type="EMBL" id="GMH27678.1"/>
    </source>
</evidence>
<dbReference type="Proteomes" id="UP001279734">
    <property type="component" value="Unassembled WGS sequence"/>
</dbReference>
<dbReference type="PROSITE" id="PS51840">
    <property type="entry name" value="C2_NT"/>
    <property type="match status" value="1"/>
</dbReference>
<comment type="caution">
    <text evidence="3">The sequence shown here is derived from an EMBL/GenBank/DDBJ whole genome shotgun (WGS) entry which is preliminary data.</text>
</comment>
<dbReference type="InterPro" id="IPR021827">
    <property type="entry name" value="Nup186/Nup192/Nup205"/>
</dbReference>
<evidence type="ECO:0000259" key="2">
    <source>
        <dbReference type="PROSITE" id="PS51840"/>
    </source>
</evidence>
<name>A0AAD3TCL3_NEPGR</name>
<feature type="region of interest" description="Disordered" evidence="1">
    <location>
        <begin position="334"/>
        <end position="363"/>
    </location>
</feature>
<dbReference type="GO" id="GO:0005643">
    <property type="term" value="C:nuclear pore"/>
    <property type="evidence" value="ECO:0007669"/>
    <property type="project" value="InterPro"/>
</dbReference>
<evidence type="ECO:0000256" key="1">
    <source>
        <dbReference type="SAM" id="MobiDB-lite"/>
    </source>
</evidence>
<reference evidence="3" key="1">
    <citation type="submission" date="2023-05" db="EMBL/GenBank/DDBJ databases">
        <title>Nepenthes gracilis genome sequencing.</title>
        <authorList>
            <person name="Fukushima K."/>
        </authorList>
    </citation>
    <scope>NUCLEOTIDE SEQUENCE</scope>
    <source>
        <strain evidence="3">SING2019-196</strain>
    </source>
</reference>
<feature type="compositionally biased region" description="Acidic residues" evidence="1">
    <location>
        <begin position="179"/>
        <end position="191"/>
    </location>
</feature>
<dbReference type="Pfam" id="PF10358">
    <property type="entry name" value="NT-C2"/>
    <property type="match status" value="1"/>
</dbReference>
<protein>
    <recommendedName>
        <fullName evidence="2">C2 NT-type domain-containing protein</fullName>
    </recommendedName>
</protein>
<organism evidence="3 4">
    <name type="scientific">Nepenthes gracilis</name>
    <name type="common">Slender pitcher plant</name>
    <dbReference type="NCBI Taxonomy" id="150966"/>
    <lineage>
        <taxon>Eukaryota</taxon>
        <taxon>Viridiplantae</taxon>
        <taxon>Streptophyta</taxon>
        <taxon>Embryophyta</taxon>
        <taxon>Tracheophyta</taxon>
        <taxon>Spermatophyta</taxon>
        <taxon>Magnoliopsida</taxon>
        <taxon>eudicotyledons</taxon>
        <taxon>Gunneridae</taxon>
        <taxon>Pentapetalae</taxon>
        <taxon>Caryophyllales</taxon>
        <taxon>Nepenthaceae</taxon>
        <taxon>Nepenthes</taxon>
    </lineage>
</organism>
<feature type="compositionally biased region" description="Basic and acidic residues" evidence="1">
    <location>
        <begin position="235"/>
        <end position="253"/>
    </location>
</feature>